<evidence type="ECO:0000256" key="1">
    <source>
        <dbReference type="SAM" id="MobiDB-lite"/>
    </source>
</evidence>
<sequence length="207" mass="22451">MLARLPVSSAGSRLVHCHRHIRRPIVRIVAFHATRTYATPGRPKSVVGEPSKPVKRATSRATGTSTTSAKRTTTKTAKSTKAAAKKPRAKKAAPKKAATKKKPKRVTLTEEQKAAQKAKLLKRKTSEKKKADLLEIKTLKEQALAPPVPVTGNRNAYNVYVAEAMKGAKGSNGDVTSAFAHVAKQYKSLSAAEKEVRKRIEGRLAVQ</sequence>
<organism evidence="3">
    <name type="scientific">Dissoconium aciculare CBS 342.82</name>
    <dbReference type="NCBI Taxonomy" id="1314786"/>
    <lineage>
        <taxon>Eukaryota</taxon>
        <taxon>Fungi</taxon>
        <taxon>Dikarya</taxon>
        <taxon>Ascomycota</taxon>
        <taxon>Pezizomycotina</taxon>
        <taxon>Dothideomycetes</taxon>
        <taxon>Dothideomycetidae</taxon>
        <taxon>Mycosphaerellales</taxon>
        <taxon>Dissoconiaceae</taxon>
        <taxon>Dissoconium</taxon>
    </lineage>
</organism>
<keyword evidence="2" id="KW-1185">Reference proteome</keyword>
<feature type="compositionally biased region" description="Low complexity" evidence="1">
    <location>
        <begin position="59"/>
        <end position="82"/>
    </location>
</feature>
<reference evidence="3" key="3">
    <citation type="submission" date="2025-08" db="UniProtKB">
        <authorList>
            <consortium name="RefSeq"/>
        </authorList>
    </citation>
    <scope>IDENTIFICATION</scope>
    <source>
        <strain evidence="3">CBS 342.82</strain>
    </source>
</reference>
<evidence type="ECO:0000313" key="3">
    <source>
        <dbReference type="RefSeq" id="XP_033458093.1"/>
    </source>
</evidence>
<name>A0A6J3M2A6_9PEZI</name>
<dbReference type="Proteomes" id="UP000504637">
    <property type="component" value="Unplaced"/>
</dbReference>
<accession>A0A6J3M2A6</accession>
<dbReference type="OrthoDB" id="1919336at2759"/>
<feature type="region of interest" description="Disordered" evidence="1">
    <location>
        <begin position="39"/>
        <end position="113"/>
    </location>
</feature>
<dbReference type="Gene3D" id="1.10.30.10">
    <property type="entry name" value="High mobility group box domain"/>
    <property type="match status" value="1"/>
</dbReference>
<proteinExistence type="predicted"/>
<reference evidence="3" key="1">
    <citation type="submission" date="2020-01" db="EMBL/GenBank/DDBJ databases">
        <authorList>
            <consortium name="DOE Joint Genome Institute"/>
            <person name="Haridas S."/>
            <person name="Albert R."/>
            <person name="Binder M."/>
            <person name="Bloem J."/>
            <person name="Labutti K."/>
            <person name="Salamov A."/>
            <person name="Andreopoulos B."/>
            <person name="Baker S.E."/>
            <person name="Barry K."/>
            <person name="Bills G."/>
            <person name="Bluhm B.H."/>
            <person name="Cannon C."/>
            <person name="Castanera R."/>
            <person name="Culley D.E."/>
            <person name="Daum C."/>
            <person name="Ezra D."/>
            <person name="Gonzalez J.B."/>
            <person name="Henrissat B."/>
            <person name="Kuo A."/>
            <person name="Liang C."/>
            <person name="Lipzen A."/>
            <person name="Lutzoni F."/>
            <person name="Magnuson J."/>
            <person name="Mondo S."/>
            <person name="Nolan M."/>
            <person name="Ohm R."/>
            <person name="Pangilinan J."/>
            <person name="Park H.-J."/>
            <person name="Ramirez L."/>
            <person name="Alfaro M."/>
            <person name="Sun H."/>
            <person name="Tritt A."/>
            <person name="Yoshinaga Y."/>
            <person name="Zwiers L.-H."/>
            <person name="Turgeon B.G."/>
            <person name="Goodwin S.B."/>
            <person name="Spatafora J.W."/>
            <person name="Crous P.W."/>
            <person name="Grigoriev I.V."/>
        </authorList>
    </citation>
    <scope>NUCLEOTIDE SEQUENCE</scope>
    <source>
        <strain evidence="3">CBS 342.82</strain>
    </source>
</reference>
<dbReference type="RefSeq" id="XP_033458093.1">
    <property type="nucleotide sequence ID" value="XM_033600069.1"/>
</dbReference>
<protein>
    <recommendedName>
        <fullName evidence="4">HMG box domain-containing protein</fullName>
    </recommendedName>
</protein>
<evidence type="ECO:0000313" key="2">
    <source>
        <dbReference type="Proteomes" id="UP000504637"/>
    </source>
</evidence>
<dbReference type="AlphaFoldDB" id="A0A6J3M2A6"/>
<evidence type="ECO:0008006" key="4">
    <source>
        <dbReference type="Google" id="ProtNLM"/>
    </source>
</evidence>
<gene>
    <name evidence="3" type="ORF">K489DRAFT_263909</name>
</gene>
<dbReference type="GeneID" id="54357869"/>
<dbReference type="InterPro" id="IPR036910">
    <property type="entry name" value="HMG_box_dom_sf"/>
</dbReference>
<feature type="compositionally biased region" description="Basic residues" evidence="1">
    <location>
        <begin position="83"/>
        <end position="105"/>
    </location>
</feature>
<reference evidence="3" key="2">
    <citation type="submission" date="2020-04" db="EMBL/GenBank/DDBJ databases">
        <authorList>
            <consortium name="NCBI Genome Project"/>
        </authorList>
    </citation>
    <scope>NUCLEOTIDE SEQUENCE</scope>
    <source>
        <strain evidence="3">CBS 342.82</strain>
    </source>
</reference>